<feature type="compositionally biased region" description="Polar residues" evidence="1">
    <location>
        <begin position="118"/>
        <end position="144"/>
    </location>
</feature>
<gene>
    <name evidence="2" type="ORF">OE88DRAFT_917386</name>
</gene>
<dbReference type="EMBL" id="ML213530">
    <property type="protein sequence ID" value="TFK46393.1"/>
    <property type="molecule type" value="Genomic_DNA"/>
</dbReference>
<dbReference type="STRING" id="5364.A0A5C3MNT0"/>
<keyword evidence="3" id="KW-1185">Reference proteome</keyword>
<dbReference type="OrthoDB" id="3363386at2759"/>
<dbReference type="AlphaFoldDB" id="A0A5C3MNT0"/>
<evidence type="ECO:0000256" key="1">
    <source>
        <dbReference type="SAM" id="MobiDB-lite"/>
    </source>
</evidence>
<proteinExistence type="predicted"/>
<dbReference type="Proteomes" id="UP000305948">
    <property type="component" value="Unassembled WGS sequence"/>
</dbReference>
<protein>
    <submittedName>
        <fullName evidence="2">Uncharacterized protein</fullName>
    </submittedName>
</protein>
<feature type="compositionally biased region" description="Polar residues" evidence="1">
    <location>
        <begin position="1"/>
        <end position="11"/>
    </location>
</feature>
<name>A0A5C3MNT0_9AGAM</name>
<evidence type="ECO:0000313" key="3">
    <source>
        <dbReference type="Proteomes" id="UP000305948"/>
    </source>
</evidence>
<accession>A0A5C3MNT0</accession>
<feature type="region of interest" description="Disordered" evidence="1">
    <location>
        <begin position="163"/>
        <end position="216"/>
    </location>
</feature>
<evidence type="ECO:0000313" key="2">
    <source>
        <dbReference type="EMBL" id="TFK46393.1"/>
    </source>
</evidence>
<sequence>MTAVLQSQSPFSPHLRQQPPQQGILLNPSPRQHAFPLPHPASYTSLSSSSSSTATDDDALYSSSTDADRPHPARTHRSSSLPTRKIRFAPLPDPRRAVFVTDGGDELPIPVDDDDAQIPSSATPSSKKFTIGPATSRSAPVSPQVNPQVAEWEVIDSPRIGTYKLPPPLDPPSLASSVSSASQYEYSTPSGPSSPTTAACFPGTLPGPSTSSKKGLTRKLWKPLLMPMSLSKKPLLNFPNTSTESVGLARFQLRRRAFSLLLHAIHAVVRHVLYHRRLL</sequence>
<feature type="compositionally biased region" description="Low complexity" evidence="1">
    <location>
        <begin position="41"/>
        <end position="65"/>
    </location>
</feature>
<feature type="compositionally biased region" description="Low complexity" evidence="1">
    <location>
        <begin position="172"/>
        <end position="197"/>
    </location>
</feature>
<feature type="region of interest" description="Disordered" evidence="1">
    <location>
        <begin position="1"/>
        <end position="144"/>
    </location>
</feature>
<reference evidence="2 3" key="1">
    <citation type="journal article" date="2019" name="Nat. Ecol. Evol.">
        <title>Megaphylogeny resolves global patterns of mushroom evolution.</title>
        <authorList>
            <person name="Varga T."/>
            <person name="Krizsan K."/>
            <person name="Foldi C."/>
            <person name="Dima B."/>
            <person name="Sanchez-Garcia M."/>
            <person name="Sanchez-Ramirez S."/>
            <person name="Szollosi G.J."/>
            <person name="Szarkandi J.G."/>
            <person name="Papp V."/>
            <person name="Albert L."/>
            <person name="Andreopoulos W."/>
            <person name="Angelini C."/>
            <person name="Antonin V."/>
            <person name="Barry K.W."/>
            <person name="Bougher N.L."/>
            <person name="Buchanan P."/>
            <person name="Buyck B."/>
            <person name="Bense V."/>
            <person name="Catcheside P."/>
            <person name="Chovatia M."/>
            <person name="Cooper J."/>
            <person name="Damon W."/>
            <person name="Desjardin D."/>
            <person name="Finy P."/>
            <person name="Geml J."/>
            <person name="Haridas S."/>
            <person name="Hughes K."/>
            <person name="Justo A."/>
            <person name="Karasinski D."/>
            <person name="Kautmanova I."/>
            <person name="Kiss B."/>
            <person name="Kocsube S."/>
            <person name="Kotiranta H."/>
            <person name="LaButti K.M."/>
            <person name="Lechner B.E."/>
            <person name="Liimatainen K."/>
            <person name="Lipzen A."/>
            <person name="Lukacs Z."/>
            <person name="Mihaltcheva S."/>
            <person name="Morgado L.N."/>
            <person name="Niskanen T."/>
            <person name="Noordeloos M.E."/>
            <person name="Ohm R.A."/>
            <person name="Ortiz-Santana B."/>
            <person name="Ovrebo C."/>
            <person name="Racz N."/>
            <person name="Riley R."/>
            <person name="Savchenko A."/>
            <person name="Shiryaev A."/>
            <person name="Soop K."/>
            <person name="Spirin V."/>
            <person name="Szebenyi C."/>
            <person name="Tomsovsky M."/>
            <person name="Tulloss R.E."/>
            <person name="Uehling J."/>
            <person name="Grigoriev I.V."/>
            <person name="Vagvolgyi C."/>
            <person name="Papp T."/>
            <person name="Martin F.M."/>
            <person name="Miettinen O."/>
            <person name="Hibbett D.S."/>
            <person name="Nagy L.G."/>
        </authorList>
    </citation>
    <scope>NUCLEOTIDE SEQUENCE [LARGE SCALE GENOMIC DNA]</scope>
    <source>
        <strain evidence="2 3">OMC1185</strain>
    </source>
</reference>
<organism evidence="2 3">
    <name type="scientific">Heliocybe sulcata</name>
    <dbReference type="NCBI Taxonomy" id="5364"/>
    <lineage>
        <taxon>Eukaryota</taxon>
        <taxon>Fungi</taxon>
        <taxon>Dikarya</taxon>
        <taxon>Basidiomycota</taxon>
        <taxon>Agaricomycotina</taxon>
        <taxon>Agaricomycetes</taxon>
        <taxon>Gloeophyllales</taxon>
        <taxon>Gloeophyllaceae</taxon>
        <taxon>Heliocybe</taxon>
    </lineage>
</organism>